<name>A0ABS2D6A2_9SPHN</name>
<evidence type="ECO:0000259" key="6">
    <source>
        <dbReference type="Pfam" id="PF09864"/>
    </source>
</evidence>
<comment type="caution">
    <text evidence="7">The sequence shown here is derived from an EMBL/GenBank/DDBJ whole genome shotgun (WGS) entry which is preliminary data.</text>
</comment>
<evidence type="ECO:0000256" key="5">
    <source>
        <dbReference type="SAM" id="SignalP"/>
    </source>
</evidence>
<feature type="chain" id="PRO_5045289465" evidence="5">
    <location>
        <begin position="20"/>
        <end position="244"/>
    </location>
</feature>
<keyword evidence="4" id="KW-0449">Lipoprotein</keyword>
<evidence type="ECO:0000256" key="1">
    <source>
        <dbReference type="ARBA" id="ARBA00022729"/>
    </source>
</evidence>
<keyword evidence="3" id="KW-0564">Palmitate</keyword>
<keyword evidence="1 5" id="KW-0732">Signal</keyword>
<organism evidence="7 8">
    <name type="scientific">Sphingomonas longa</name>
    <dbReference type="NCBI Taxonomy" id="2778730"/>
    <lineage>
        <taxon>Bacteria</taxon>
        <taxon>Pseudomonadati</taxon>
        <taxon>Pseudomonadota</taxon>
        <taxon>Alphaproteobacteria</taxon>
        <taxon>Sphingomonadales</taxon>
        <taxon>Sphingomonadaceae</taxon>
        <taxon>Sphingomonas</taxon>
    </lineage>
</organism>
<dbReference type="InterPro" id="IPR018660">
    <property type="entry name" value="MliC"/>
</dbReference>
<keyword evidence="8" id="KW-1185">Reference proteome</keyword>
<accession>A0ABS2D6A2</accession>
<dbReference type="EMBL" id="JAFEMC010000002">
    <property type="protein sequence ID" value="MBM6576458.1"/>
    <property type="molecule type" value="Genomic_DNA"/>
</dbReference>
<evidence type="ECO:0000256" key="2">
    <source>
        <dbReference type="ARBA" id="ARBA00023136"/>
    </source>
</evidence>
<dbReference type="Gene3D" id="2.40.128.200">
    <property type="match status" value="1"/>
</dbReference>
<feature type="domain" description="C-type lysozyme inhibitor" evidence="6">
    <location>
        <begin position="174"/>
        <end position="237"/>
    </location>
</feature>
<dbReference type="RefSeq" id="WP_204198569.1">
    <property type="nucleotide sequence ID" value="NZ_JAFEMC010000002.1"/>
</dbReference>
<sequence length="244" mass="25564">MRSALIGIASAAISIVAAGCTNGVESAAVASNTVDLSAVARDAVADIGNYSAVAPIPADEQAAGDVVRGMFAALLDRRWDAARAAWRDPASAHRLEGERRGYDRFMAEVGRAVPDGRTDDMAVPLEIVATPAKGVQQLYVGEAALIREPATTGRWRIDRVELSPAMPARAAATYRCGGGAILSVAFDNRRQTAVATSGRATWRLEQQRAASGIAYSGDGALLRGKGRDADWSVPGGSIVRCRTV</sequence>
<dbReference type="PROSITE" id="PS51257">
    <property type="entry name" value="PROKAR_LIPOPROTEIN"/>
    <property type="match status" value="1"/>
</dbReference>
<proteinExistence type="predicted"/>
<protein>
    <submittedName>
        <fullName evidence="7">MliC family protein</fullName>
    </submittedName>
</protein>
<dbReference type="Proteomes" id="UP000763641">
    <property type="component" value="Unassembled WGS sequence"/>
</dbReference>
<evidence type="ECO:0000313" key="8">
    <source>
        <dbReference type="Proteomes" id="UP000763641"/>
    </source>
</evidence>
<dbReference type="SUPFAM" id="SSF141488">
    <property type="entry name" value="YdhA-like"/>
    <property type="match status" value="1"/>
</dbReference>
<evidence type="ECO:0000313" key="7">
    <source>
        <dbReference type="EMBL" id="MBM6576458.1"/>
    </source>
</evidence>
<keyword evidence="2" id="KW-0472">Membrane</keyword>
<dbReference type="Pfam" id="PF09864">
    <property type="entry name" value="MliC"/>
    <property type="match status" value="1"/>
</dbReference>
<reference evidence="7 8" key="1">
    <citation type="submission" date="2020-12" db="EMBL/GenBank/DDBJ databases">
        <title>Sphingomonas sp.</title>
        <authorList>
            <person name="Kim M.K."/>
        </authorList>
    </citation>
    <scope>NUCLEOTIDE SEQUENCE [LARGE SCALE GENOMIC DNA]</scope>
    <source>
        <strain evidence="7 8">BT552</strain>
    </source>
</reference>
<evidence type="ECO:0000256" key="4">
    <source>
        <dbReference type="ARBA" id="ARBA00023288"/>
    </source>
</evidence>
<dbReference type="InterPro" id="IPR036328">
    <property type="entry name" value="MliC_sf"/>
</dbReference>
<evidence type="ECO:0000256" key="3">
    <source>
        <dbReference type="ARBA" id="ARBA00023139"/>
    </source>
</evidence>
<feature type="signal peptide" evidence="5">
    <location>
        <begin position="1"/>
        <end position="19"/>
    </location>
</feature>
<gene>
    <name evidence="7" type="ORF">ILT43_08735</name>
</gene>